<dbReference type="Proteomes" id="UP001281147">
    <property type="component" value="Unassembled WGS sequence"/>
</dbReference>
<gene>
    <name evidence="1" type="ORF">LTR37_008191</name>
</gene>
<protein>
    <submittedName>
        <fullName evidence="1">Uncharacterized protein</fullName>
    </submittedName>
</protein>
<sequence>MAASNQTFDVPPVYRQDPGSDEVRLPDEPSAPPPSYRPKQVRGSTRSYMIRSGAIMPVLDPLDAVERQQPEVRPKGASAPCGPKEFCRGEVPALWMHRPRPACHHLLRRSSLPPGLLRNMEYFALRWIFPTAGWFTSSKHYPNMIDAWSLLDLLAYIGVLLRIRRTLARHEALHIRFGGGNRPDPDRDDTQNGADRQTKQTRADLKRNWHTVRFEFPSFERMKFEAAHGQDDKDHTMDRECSQNQLSR</sequence>
<evidence type="ECO:0000313" key="2">
    <source>
        <dbReference type="Proteomes" id="UP001281147"/>
    </source>
</evidence>
<organism evidence="1 2">
    <name type="scientific">Vermiconidia calcicola</name>
    <dbReference type="NCBI Taxonomy" id="1690605"/>
    <lineage>
        <taxon>Eukaryota</taxon>
        <taxon>Fungi</taxon>
        <taxon>Dikarya</taxon>
        <taxon>Ascomycota</taxon>
        <taxon>Pezizomycotina</taxon>
        <taxon>Dothideomycetes</taxon>
        <taxon>Dothideomycetidae</taxon>
        <taxon>Mycosphaerellales</taxon>
        <taxon>Extremaceae</taxon>
        <taxon>Vermiconidia</taxon>
    </lineage>
</organism>
<dbReference type="EMBL" id="JAUTXU010000059">
    <property type="protein sequence ID" value="KAK3713941.1"/>
    <property type="molecule type" value="Genomic_DNA"/>
</dbReference>
<proteinExistence type="predicted"/>
<accession>A0ACC3ND13</accession>
<comment type="caution">
    <text evidence="1">The sequence shown here is derived from an EMBL/GenBank/DDBJ whole genome shotgun (WGS) entry which is preliminary data.</text>
</comment>
<evidence type="ECO:0000313" key="1">
    <source>
        <dbReference type="EMBL" id="KAK3713941.1"/>
    </source>
</evidence>
<reference evidence="1" key="1">
    <citation type="submission" date="2023-07" db="EMBL/GenBank/DDBJ databases">
        <title>Black Yeasts Isolated from many extreme environments.</title>
        <authorList>
            <person name="Coleine C."/>
            <person name="Stajich J.E."/>
            <person name="Selbmann L."/>
        </authorList>
    </citation>
    <scope>NUCLEOTIDE SEQUENCE</scope>
    <source>
        <strain evidence="1">CCFEE 5714</strain>
    </source>
</reference>
<name>A0ACC3ND13_9PEZI</name>
<keyword evidence="2" id="KW-1185">Reference proteome</keyword>